<gene>
    <name evidence="1" type="ORF">CBF35_07060</name>
</gene>
<dbReference type="Proteomes" id="UP000287239">
    <property type="component" value="Unassembled WGS sequence"/>
</dbReference>
<name>A0A429ZPT0_9ENTE</name>
<evidence type="ECO:0000313" key="1">
    <source>
        <dbReference type="EMBL" id="RST95723.1"/>
    </source>
</evidence>
<dbReference type="GeneID" id="98568125"/>
<dbReference type="EMBL" id="NGJU01000009">
    <property type="protein sequence ID" value="RST95723.1"/>
    <property type="molecule type" value="Genomic_DNA"/>
</dbReference>
<accession>A0A429ZPT0</accession>
<dbReference type="OrthoDB" id="9801912at2"/>
<comment type="caution">
    <text evidence="1">The sequence shown here is derived from an EMBL/GenBank/DDBJ whole genome shotgun (WGS) entry which is preliminary data.</text>
</comment>
<protein>
    <submittedName>
        <fullName evidence="1">Uncharacterized protein</fullName>
    </submittedName>
</protein>
<sequence>MKIDTYWEDVTGYLIEILTTDNIKHSRIIVLPTDLPELSVRTLIKQTLPNVKEILCLDQLSGALTPKADSPLFIEQMSEHT</sequence>
<reference evidence="1 2" key="1">
    <citation type="submission" date="2017-05" db="EMBL/GenBank/DDBJ databases">
        <title>Vagococcus spp. assemblies.</title>
        <authorList>
            <person name="Gulvik C.A."/>
        </authorList>
    </citation>
    <scope>NUCLEOTIDE SEQUENCE [LARGE SCALE GENOMIC DNA]</scope>
    <source>
        <strain evidence="1 2">NCFB 2777</strain>
    </source>
</reference>
<proteinExistence type="predicted"/>
<dbReference type="AlphaFoldDB" id="A0A429ZPT0"/>
<organism evidence="1 2">
    <name type="scientific">Vagococcus salmoninarum</name>
    <dbReference type="NCBI Taxonomy" id="2739"/>
    <lineage>
        <taxon>Bacteria</taxon>
        <taxon>Bacillati</taxon>
        <taxon>Bacillota</taxon>
        <taxon>Bacilli</taxon>
        <taxon>Lactobacillales</taxon>
        <taxon>Enterococcaceae</taxon>
        <taxon>Vagococcus</taxon>
    </lineage>
</organism>
<evidence type="ECO:0000313" key="2">
    <source>
        <dbReference type="Proteomes" id="UP000287239"/>
    </source>
</evidence>
<dbReference type="RefSeq" id="WP_126779520.1">
    <property type="nucleotide sequence ID" value="NZ_CAUQJP010000046.1"/>
</dbReference>
<keyword evidence="2" id="KW-1185">Reference proteome</keyword>